<dbReference type="EMBL" id="JBCGBO010000025">
    <property type="protein sequence ID" value="KAK9175367.1"/>
    <property type="molecule type" value="Genomic_DNA"/>
</dbReference>
<dbReference type="AlphaFoldDB" id="A0AAP0Q845"/>
<accession>A0AAP0Q845</accession>
<reference evidence="1 2" key="1">
    <citation type="submission" date="2024-05" db="EMBL/GenBank/DDBJ databases">
        <title>Haplotype-resolved chromosome-level genome assembly of Huyou (Citrus changshanensis).</title>
        <authorList>
            <person name="Miao C."/>
            <person name="Chen W."/>
            <person name="Wu Y."/>
            <person name="Wang L."/>
            <person name="Zhao S."/>
            <person name="Grierson D."/>
            <person name="Xu C."/>
            <person name="Chen K."/>
        </authorList>
    </citation>
    <scope>NUCLEOTIDE SEQUENCE [LARGE SCALE GENOMIC DNA]</scope>
    <source>
        <strain evidence="1">01-14</strain>
        <tissue evidence="1">Leaf</tissue>
    </source>
</reference>
<dbReference type="Proteomes" id="UP001428341">
    <property type="component" value="Unassembled WGS sequence"/>
</dbReference>
<evidence type="ECO:0000313" key="1">
    <source>
        <dbReference type="EMBL" id="KAK9175367.1"/>
    </source>
</evidence>
<sequence length="134" mass="15299">MAKDIVAYASQDNRETPIQDVTVCLYVYFLNSCSTEVRSREDFLKIFTVRTWVTDIDECREGYHVTGFARTRQGVIHADVQLACRAMVKSAVEDFVSPLLLQAELPFQALRLSDYTRDYLVAFKCSSNCQNVIV</sequence>
<gene>
    <name evidence="1" type="ORF">WN944_027373</name>
</gene>
<name>A0AAP0Q845_9ROSI</name>
<keyword evidence="2" id="KW-1185">Reference proteome</keyword>
<proteinExistence type="predicted"/>
<evidence type="ECO:0000313" key="2">
    <source>
        <dbReference type="Proteomes" id="UP001428341"/>
    </source>
</evidence>
<protein>
    <submittedName>
        <fullName evidence="1">Uncharacterized protein</fullName>
    </submittedName>
</protein>
<comment type="caution">
    <text evidence="1">The sequence shown here is derived from an EMBL/GenBank/DDBJ whole genome shotgun (WGS) entry which is preliminary data.</text>
</comment>
<organism evidence="1 2">
    <name type="scientific">Citrus x changshan-huyou</name>
    <dbReference type="NCBI Taxonomy" id="2935761"/>
    <lineage>
        <taxon>Eukaryota</taxon>
        <taxon>Viridiplantae</taxon>
        <taxon>Streptophyta</taxon>
        <taxon>Embryophyta</taxon>
        <taxon>Tracheophyta</taxon>
        <taxon>Spermatophyta</taxon>
        <taxon>Magnoliopsida</taxon>
        <taxon>eudicotyledons</taxon>
        <taxon>Gunneridae</taxon>
        <taxon>Pentapetalae</taxon>
        <taxon>rosids</taxon>
        <taxon>malvids</taxon>
        <taxon>Sapindales</taxon>
        <taxon>Rutaceae</taxon>
        <taxon>Aurantioideae</taxon>
        <taxon>Citrus</taxon>
    </lineage>
</organism>